<dbReference type="InterPro" id="IPR002938">
    <property type="entry name" value="FAD-bd"/>
</dbReference>
<feature type="domain" description="FAD-binding" evidence="7">
    <location>
        <begin position="241"/>
        <end position="283"/>
    </location>
</feature>
<dbReference type="GO" id="GO:0016123">
    <property type="term" value="P:xanthophyll biosynthetic process"/>
    <property type="evidence" value="ECO:0007669"/>
    <property type="project" value="TreeGrafter"/>
</dbReference>
<evidence type="ECO:0000313" key="8">
    <source>
        <dbReference type="EMBL" id="JAC84063.1"/>
    </source>
</evidence>
<dbReference type="FunFam" id="3.50.50.60:FF:000021">
    <property type="entry name" value="Ubiquinone biosynthesis monooxygenase COQ6"/>
    <property type="match status" value="1"/>
</dbReference>
<dbReference type="GO" id="GO:0071949">
    <property type="term" value="F:FAD binding"/>
    <property type="evidence" value="ECO:0007669"/>
    <property type="project" value="InterPro"/>
</dbReference>
<evidence type="ECO:0000256" key="3">
    <source>
        <dbReference type="ARBA" id="ARBA00022630"/>
    </source>
</evidence>
<dbReference type="EMBL" id="GBEZ01000854">
    <property type="protein sequence ID" value="JAC84063.1"/>
    <property type="molecule type" value="Transcribed_RNA"/>
</dbReference>
<keyword evidence="5" id="KW-0560">Oxidoreductase</keyword>
<dbReference type="SUPFAM" id="SSF51905">
    <property type="entry name" value="FAD/NAD(P)-binding domain"/>
    <property type="match status" value="1"/>
</dbReference>
<evidence type="ECO:0000259" key="7">
    <source>
        <dbReference type="Pfam" id="PF01494"/>
    </source>
</evidence>
<dbReference type="NCBIfam" id="TIGR01988">
    <property type="entry name" value="Ubi-OHases"/>
    <property type="match status" value="1"/>
</dbReference>
<dbReference type="PANTHER" id="PTHR43876">
    <property type="entry name" value="UBIQUINONE BIOSYNTHESIS MONOOXYGENASE COQ6, MITOCHONDRIAL"/>
    <property type="match status" value="1"/>
</dbReference>
<evidence type="ECO:0000256" key="6">
    <source>
        <dbReference type="ARBA" id="ARBA00023033"/>
    </source>
</evidence>
<dbReference type="GO" id="GO:0016705">
    <property type="term" value="F:oxidoreductase activity, acting on paired donors, with incorporation or reduction of molecular oxygen"/>
    <property type="evidence" value="ECO:0007669"/>
    <property type="project" value="InterPro"/>
</dbReference>
<dbReference type="PROSITE" id="PS01304">
    <property type="entry name" value="UBIH"/>
    <property type="match status" value="1"/>
</dbReference>
<dbReference type="InterPro" id="IPR018168">
    <property type="entry name" value="Ubi_Hdrlase_CS"/>
</dbReference>
<organism evidence="8">
    <name type="scientific">Tetraselmis sp. GSL018</name>
    <dbReference type="NCBI Taxonomy" id="582737"/>
    <lineage>
        <taxon>Eukaryota</taxon>
        <taxon>Viridiplantae</taxon>
        <taxon>Chlorophyta</taxon>
        <taxon>core chlorophytes</taxon>
        <taxon>Chlorodendrophyceae</taxon>
        <taxon>Chlorodendrales</taxon>
        <taxon>Chlorodendraceae</taxon>
        <taxon>Tetraselmis</taxon>
    </lineage>
</organism>
<dbReference type="Gene3D" id="3.50.50.60">
    <property type="entry name" value="FAD/NAD(P)-binding domain"/>
    <property type="match status" value="2"/>
</dbReference>
<evidence type="ECO:0000256" key="4">
    <source>
        <dbReference type="ARBA" id="ARBA00022827"/>
    </source>
</evidence>
<dbReference type="InterPro" id="IPR036188">
    <property type="entry name" value="FAD/NAD-bd_sf"/>
</dbReference>
<comment type="similarity">
    <text evidence="2">Belongs to the UbiH/COQ6 family.</text>
</comment>
<dbReference type="AlphaFoldDB" id="A0A061SIF6"/>
<evidence type="ECO:0000256" key="5">
    <source>
        <dbReference type="ARBA" id="ARBA00023002"/>
    </source>
</evidence>
<gene>
    <name evidence="8" type="primary">COQ6</name>
    <name evidence="8" type="ORF">TSPGSL018_1852</name>
</gene>
<protein>
    <submittedName>
        <fullName evidence="8">Ubiquinone biosynthesis monooxygenase Coq6</fullName>
    </submittedName>
</protein>
<dbReference type="GO" id="GO:0016120">
    <property type="term" value="P:carotene biosynthetic process"/>
    <property type="evidence" value="ECO:0007669"/>
    <property type="project" value="TreeGrafter"/>
</dbReference>
<feature type="domain" description="FAD-binding" evidence="7">
    <location>
        <begin position="84"/>
        <end position="184"/>
    </location>
</feature>
<keyword evidence="6 8" id="KW-0503">Monooxygenase</keyword>
<reference evidence="8" key="1">
    <citation type="submission" date="2014-05" db="EMBL/GenBank/DDBJ databases">
        <title>The transcriptome of the halophilic microalga Tetraselmis sp. GSL018 isolated from the Great Salt Lake, Utah.</title>
        <authorList>
            <person name="Jinkerson R.E."/>
            <person name="D'Adamo S."/>
            <person name="Posewitz M.C."/>
        </authorList>
    </citation>
    <scope>NUCLEOTIDE SEQUENCE</scope>
    <source>
        <strain evidence="8">GSL018</strain>
    </source>
</reference>
<dbReference type="GO" id="GO:0004497">
    <property type="term" value="F:monooxygenase activity"/>
    <property type="evidence" value="ECO:0007669"/>
    <property type="project" value="UniProtKB-KW"/>
</dbReference>
<dbReference type="GO" id="GO:0005739">
    <property type="term" value="C:mitochondrion"/>
    <property type="evidence" value="ECO:0007669"/>
    <property type="project" value="TreeGrafter"/>
</dbReference>
<dbReference type="PANTHER" id="PTHR43876:SF7">
    <property type="entry name" value="UBIQUINONE BIOSYNTHESIS MONOOXYGENASE COQ6, MITOCHONDRIAL"/>
    <property type="match status" value="1"/>
</dbReference>
<dbReference type="PRINTS" id="PR00420">
    <property type="entry name" value="RNGMNOXGNASE"/>
</dbReference>
<keyword evidence="4" id="KW-0274">FAD</keyword>
<dbReference type="GO" id="GO:0006744">
    <property type="term" value="P:ubiquinone biosynthetic process"/>
    <property type="evidence" value="ECO:0007669"/>
    <property type="project" value="InterPro"/>
</dbReference>
<dbReference type="InterPro" id="IPR051205">
    <property type="entry name" value="UbiH/COQ6_monooxygenase"/>
</dbReference>
<keyword evidence="8" id="KW-0830">Ubiquinone</keyword>
<comment type="cofactor">
    <cofactor evidence="1">
        <name>FAD</name>
        <dbReference type="ChEBI" id="CHEBI:57692"/>
    </cofactor>
</comment>
<sequence>MQVWDDVGPGYVRYSAAEAGLAEMGHVAENDAVQSALASRLGDAAERIWPATISSIEFPPCGPHDLGEAAAAKGPAHLAEIRLEGGRTLRCRLVVGADGARSRTRSLGGLRAVGWQYDQRGVVACVRTETPNEVAWQSFLSTGPLALLPVRDGFSNVVWSTTPEIASALEAMGPEEFAAAVNRALSAGGPRGSGGVVGGFASAASRFLFRGQPPFEEFPRVLEYTGAPPKSFPLQMLHSGRYVRPRLALVGDAAHAVHPLAGQGVNLGFGDAKELAAAIAHATKVGCDIGDAGFLAAHYEGPRRTANLAMMGALDSLKAVFGVQMPSFAGLRNLGLQVVNATPPLKREIMAYAMG</sequence>
<keyword evidence="3" id="KW-0285">Flavoprotein</keyword>
<dbReference type="InterPro" id="IPR010971">
    <property type="entry name" value="UbiH/COQ6"/>
</dbReference>
<dbReference type="Pfam" id="PF01494">
    <property type="entry name" value="FAD_binding_3"/>
    <property type="match status" value="2"/>
</dbReference>
<evidence type="ECO:0000256" key="1">
    <source>
        <dbReference type="ARBA" id="ARBA00001974"/>
    </source>
</evidence>
<evidence type="ECO:0000256" key="2">
    <source>
        <dbReference type="ARBA" id="ARBA00005349"/>
    </source>
</evidence>
<proteinExistence type="inferred from homology"/>
<accession>A0A061SIF6</accession>
<name>A0A061SIF6_9CHLO</name>